<sequence length="66" mass="7431">MKFPAKAWRRRCLALRSIHCCHGNGQAVWPPSKEGTVSLSPDTRRLWAVKYSGFASFGAWGSYVVF</sequence>
<dbReference type="AlphaFoldDB" id="A0AAN9Z561"/>
<comment type="caution">
    <text evidence="1">The sequence shown here is derived from an EMBL/GenBank/DDBJ whole genome shotgun (WGS) entry which is preliminary data.</text>
</comment>
<reference evidence="1 2" key="1">
    <citation type="submission" date="2024-03" db="EMBL/GenBank/DDBJ databases">
        <title>The genome assembly and annotation of the cricket Gryllus longicercus Weissman &amp; Gray.</title>
        <authorList>
            <person name="Szrajer S."/>
            <person name="Gray D."/>
            <person name="Ylla G."/>
        </authorList>
    </citation>
    <scope>NUCLEOTIDE SEQUENCE [LARGE SCALE GENOMIC DNA]</scope>
    <source>
        <strain evidence="1">DAG 2021-001</strain>
        <tissue evidence="1">Whole body minus gut</tissue>
    </source>
</reference>
<organism evidence="1 2">
    <name type="scientific">Gryllus longicercus</name>
    <dbReference type="NCBI Taxonomy" id="2509291"/>
    <lineage>
        <taxon>Eukaryota</taxon>
        <taxon>Metazoa</taxon>
        <taxon>Ecdysozoa</taxon>
        <taxon>Arthropoda</taxon>
        <taxon>Hexapoda</taxon>
        <taxon>Insecta</taxon>
        <taxon>Pterygota</taxon>
        <taxon>Neoptera</taxon>
        <taxon>Polyneoptera</taxon>
        <taxon>Orthoptera</taxon>
        <taxon>Ensifera</taxon>
        <taxon>Gryllidea</taxon>
        <taxon>Grylloidea</taxon>
        <taxon>Gryllidae</taxon>
        <taxon>Gryllinae</taxon>
        <taxon>Gryllus</taxon>
    </lineage>
</organism>
<dbReference type="EMBL" id="JAZDUA010000092">
    <property type="protein sequence ID" value="KAK7868528.1"/>
    <property type="molecule type" value="Genomic_DNA"/>
</dbReference>
<keyword evidence="2" id="KW-1185">Reference proteome</keyword>
<dbReference type="Proteomes" id="UP001378592">
    <property type="component" value="Unassembled WGS sequence"/>
</dbReference>
<proteinExistence type="predicted"/>
<evidence type="ECO:0000313" key="2">
    <source>
        <dbReference type="Proteomes" id="UP001378592"/>
    </source>
</evidence>
<protein>
    <submittedName>
        <fullName evidence="1">Uncharacterized protein</fullName>
    </submittedName>
</protein>
<accession>A0AAN9Z561</accession>
<evidence type="ECO:0000313" key="1">
    <source>
        <dbReference type="EMBL" id="KAK7868528.1"/>
    </source>
</evidence>
<name>A0AAN9Z561_9ORTH</name>
<gene>
    <name evidence="1" type="ORF">R5R35_004811</name>
</gene>